<name>A0A8S5MRN6_9CAUD</name>
<accession>A0A8S5MRN6</accession>
<sequence length="107" mass="12422">MTTRTLSTNSITLEKDYDKFLLIYEKYQSHNYAQDKITAWELIKRNDATYDISILAQIGNFKNYQSFYIWILDGAKKGEIVGMQVKSTFNNPSSNKKYDTIGLYGLN</sequence>
<protein>
    <submittedName>
        <fullName evidence="1">Uncharacterized protein</fullName>
    </submittedName>
</protein>
<reference evidence="1" key="1">
    <citation type="journal article" date="2021" name="Proc. Natl. Acad. Sci. U.S.A.">
        <title>A Catalog of Tens of Thousands of Viruses from Human Metagenomes Reveals Hidden Associations with Chronic Diseases.</title>
        <authorList>
            <person name="Tisza M.J."/>
            <person name="Buck C.B."/>
        </authorList>
    </citation>
    <scope>NUCLEOTIDE SEQUENCE</scope>
    <source>
        <strain evidence="1">CtD6g5</strain>
    </source>
</reference>
<evidence type="ECO:0000313" key="1">
    <source>
        <dbReference type="EMBL" id="DAD84977.1"/>
    </source>
</evidence>
<dbReference type="EMBL" id="BK014970">
    <property type="protein sequence ID" value="DAD84977.1"/>
    <property type="molecule type" value="Genomic_DNA"/>
</dbReference>
<proteinExistence type="predicted"/>
<organism evidence="1">
    <name type="scientific">Siphoviridae sp. ctD6g5</name>
    <dbReference type="NCBI Taxonomy" id="2826196"/>
    <lineage>
        <taxon>Viruses</taxon>
        <taxon>Duplodnaviria</taxon>
        <taxon>Heunggongvirae</taxon>
        <taxon>Uroviricota</taxon>
        <taxon>Caudoviricetes</taxon>
    </lineage>
</organism>